<keyword evidence="8" id="KW-1185">Reference proteome</keyword>
<sequence length="225" mass="24066">MKRSSGPGSPLNPAAGGEQVKLYTSATKAKTADMWSSFAHSIPLPLQKQTMVELKIIGMLCSSTSSVFLIIATSNDFWITSNTTVHSGNIGLWRNCMLNTWSPVPPGTGYLDATKAFLILSTMAGLVAGFASFSVLNSCSCGRVTGVLVAFITSCTGAVCDVTAMAVFTFGTAEMMRTTPTLSYDWCFCLGWGALLFFAISGVSYLMLLRGLPVKEENEVQYSDL</sequence>
<evidence type="ECO:0000256" key="6">
    <source>
        <dbReference type="SAM" id="Phobius"/>
    </source>
</evidence>
<feature type="transmembrane region" description="Helical" evidence="6">
    <location>
        <begin position="148"/>
        <end position="171"/>
    </location>
</feature>
<accession>A0AAV7PZ02</accession>
<protein>
    <submittedName>
        <fullName evidence="7">Uncharacterized protein</fullName>
    </submittedName>
</protein>
<dbReference type="GO" id="GO:0005886">
    <property type="term" value="C:plasma membrane"/>
    <property type="evidence" value="ECO:0007669"/>
    <property type="project" value="TreeGrafter"/>
</dbReference>
<dbReference type="PROSITE" id="PS01221">
    <property type="entry name" value="PMP22_1"/>
    <property type="match status" value="1"/>
</dbReference>
<evidence type="ECO:0000256" key="4">
    <source>
        <dbReference type="ARBA" id="ARBA00022989"/>
    </source>
</evidence>
<name>A0AAV7PZ02_PLEWA</name>
<comment type="similarity">
    <text evidence="2">Belongs to the PMP-22/EMP/MP20 family.</text>
</comment>
<keyword evidence="5 6" id="KW-0472">Membrane</keyword>
<dbReference type="Pfam" id="PF00822">
    <property type="entry name" value="PMP22_Claudin"/>
    <property type="match status" value="1"/>
</dbReference>
<keyword evidence="3 6" id="KW-0812">Transmembrane</keyword>
<evidence type="ECO:0000256" key="1">
    <source>
        <dbReference type="ARBA" id="ARBA00004141"/>
    </source>
</evidence>
<evidence type="ECO:0000256" key="5">
    <source>
        <dbReference type="ARBA" id="ARBA00023136"/>
    </source>
</evidence>
<reference evidence="7" key="1">
    <citation type="journal article" date="2022" name="bioRxiv">
        <title>Sequencing and chromosome-scale assembly of the giantPleurodeles waltlgenome.</title>
        <authorList>
            <person name="Brown T."/>
            <person name="Elewa A."/>
            <person name="Iarovenko S."/>
            <person name="Subramanian E."/>
            <person name="Araus A.J."/>
            <person name="Petzold A."/>
            <person name="Susuki M."/>
            <person name="Suzuki K.-i.T."/>
            <person name="Hayashi T."/>
            <person name="Toyoda A."/>
            <person name="Oliveira C."/>
            <person name="Osipova E."/>
            <person name="Leigh N.D."/>
            <person name="Simon A."/>
            <person name="Yun M.H."/>
        </authorList>
    </citation>
    <scope>NUCLEOTIDE SEQUENCE</scope>
    <source>
        <strain evidence="7">20211129_DDA</strain>
        <tissue evidence="7">Liver</tissue>
    </source>
</reference>
<dbReference type="AlphaFoldDB" id="A0AAV7PZ02"/>
<evidence type="ECO:0000313" key="7">
    <source>
        <dbReference type="EMBL" id="KAJ1132517.1"/>
    </source>
</evidence>
<dbReference type="InterPro" id="IPR004031">
    <property type="entry name" value="PMP22/EMP/MP20/Claudin"/>
</dbReference>
<dbReference type="PANTHER" id="PTHR10671:SF108">
    <property type="entry name" value="CLAUDIN FAMILY PROTEIN-RELATED"/>
    <property type="match status" value="1"/>
</dbReference>
<dbReference type="InterPro" id="IPR050579">
    <property type="entry name" value="PMP-22/EMP/MP20-like"/>
</dbReference>
<evidence type="ECO:0000256" key="2">
    <source>
        <dbReference type="ARBA" id="ARBA00006864"/>
    </source>
</evidence>
<dbReference type="EMBL" id="JANPWB010000011">
    <property type="protein sequence ID" value="KAJ1132517.1"/>
    <property type="molecule type" value="Genomic_DNA"/>
</dbReference>
<evidence type="ECO:0000256" key="3">
    <source>
        <dbReference type="ARBA" id="ARBA00022692"/>
    </source>
</evidence>
<organism evidence="7 8">
    <name type="scientific">Pleurodeles waltl</name>
    <name type="common">Iberian ribbed newt</name>
    <dbReference type="NCBI Taxonomy" id="8319"/>
    <lineage>
        <taxon>Eukaryota</taxon>
        <taxon>Metazoa</taxon>
        <taxon>Chordata</taxon>
        <taxon>Craniata</taxon>
        <taxon>Vertebrata</taxon>
        <taxon>Euteleostomi</taxon>
        <taxon>Amphibia</taxon>
        <taxon>Batrachia</taxon>
        <taxon>Caudata</taxon>
        <taxon>Salamandroidea</taxon>
        <taxon>Salamandridae</taxon>
        <taxon>Pleurodelinae</taxon>
        <taxon>Pleurodeles</taxon>
    </lineage>
</organism>
<proteinExistence type="inferred from homology"/>
<dbReference type="Gene3D" id="1.20.140.150">
    <property type="match status" value="1"/>
</dbReference>
<dbReference type="Proteomes" id="UP001066276">
    <property type="component" value="Chromosome 7"/>
</dbReference>
<feature type="transmembrane region" description="Helical" evidence="6">
    <location>
        <begin position="56"/>
        <end position="74"/>
    </location>
</feature>
<evidence type="ECO:0000313" key="8">
    <source>
        <dbReference type="Proteomes" id="UP001066276"/>
    </source>
</evidence>
<keyword evidence="4 6" id="KW-1133">Transmembrane helix</keyword>
<gene>
    <name evidence="7" type="ORF">NDU88_010826</name>
</gene>
<comment type="caution">
    <text evidence="7">The sequence shown here is derived from an EMBL/GenBank/DDBJ whole genome shotgun (WGS) entry which is preliminary data.</text>
</comment>
<dbReference type="PANTHER" id="PTHR10671">
    <property type="entry name" value="EPITHELIAL MEMBRANE PROTEIN-RELATED"/>
    <property type="match status" value="1"/>
</dbReference>
<feature type="transmembrane region" description="Helical" evidence="6">
    <location>
        <begin position="183"/>
        <end position="208"/>
    </location>
</feature>
<feature type="transmembrane region" description="Helical" evidence="6">
    <location>
        <begin position="116"/>
        <end position="136"/>
    </location>
</feature>
<comment type="subcellular location">
    <subcellularLocation>
        <location evidence="1">Membrane</location>
        <topology evidence="1">Multi-pass membrane protein</topology>
    </subcellularLocation>
</comment>
<dbReference type="InterPro" id="IPR004032">
    <property type="entry name" value="PMP22_EMP_MP20"/>
</dbReference>